<sequence length="76" mass="8748">MIFSFWGFLAGGTYVLAVSFGIFVLGIVVAYGLYYLDNKYGISKSLMEYMRENELSVAEQMGYQKKSFGYPYPWIK</sequence>
<evidence type="ECO:0000313" key="2">
    <source>
        <dbReference type="EMBL" id="CDH32420.1"/>
    </source>
</evidence>
<evidence type="ECO:0000256" key="1">
    <source>
        <dbReference type="SAM" id="Phobius"/>
    </source>
</evidence>
<gene>
    <name evidence="2" type="ORF">XBI1_1940051</name>
</gene>
<organism evidence="2">
    <name type="scientific">Xenorhabdus bovienii str. Intermedium</name>
    <dbReference type="NCBI Taxonomy" id="1379677"/>
    <lineage>
        <taxon>Bacteria</taxon>
        <taxon>Pseudomonadati</taxon>
        <taxon>Pseudomonadota</taxon>
        <taxon>Gammaproteobacteria</taxon>
        <taxon>Enterobacterales</taxon>
        <taxon>Morganellaceae</taxon>
        <taxon>Xenorhabdus</taxon>
    </lineage>
</organism>
<keyword evidence="1" id="KW-0812">Transmembrane</keyword>
<keyword evidence="1" id="KW-1133">Transmembrane helix</keyword>
<proteinExistence type="predicted"/>
<reference evidence="2" key="1">
    <citation type="submission" date="2013-07" db="EMBL/GenBank/DDBJ databases">
        <title>Sub-species coevolution in mutualistic symbiosis.</title>
        <authorList>
            <person name="Murfin K."/>
            <person name="Klassen J."/>
            <person name="Lee M."/>
            <person name="Forst S."/>
            <person name="Stock P."/>
            <person name="Goodrich-Blair H."/>
        </authorList>
    </citation>
    <scope>NUCLEOTIDE SEQUENCE [LARGE SCALE GENOMIC DNA]</scope>
    <source>
        <strain evidence="2">Intermedium</strain>
    </source>
</reference>
<comment type="caution">
    <text evidence="2">The sequence shown here is derived from an EMBL/GenBank/DDBJ whole genome shotgun (WGS) entry which is preliminary data.</text>
</comment>
<dbReference type="AlphaFoldDB" id="A0A077QH43"/>
<protein>
    <submittedName>
        <fullName evidence="2">Uncharacterized protein</fullName>
    </submittedName>
</protein>
<name>A0A077QH43_XENBV</name>
<keyword evidence="1" id="KW-0472">Membrane</keyword>
<dbReference type="EMBL" id="CBTB010000106">
    <property type="protein sequence ID" value="CDH32420.1"/>
    <property type="molecule type" value="Genomic_DNA"/>
</dbReference>
<dbReference type="HOGENOM" id="CLU_199168_0_0_6"/>
<accession>A0A077QH43</accession>
<feature type="transmembrane region" description="Helical" evidence="1">
    <location>
        <begin position="12"/>
        <end position="36"/>
    </location>
</feature>
<dbReference type="Proteomes" id="UP000028480">
    <property type="component" value="Unassembled WGS sequence"/>
</dbReference>